<dbReference type="EMBL" id="JAKGUD010000007">
    <property type="protein sequence ID" value="MCF4142770.1"/>
    <property type="molecule type" value="Genomic_DNA"/>
</dbReference>
<proteinExistence type="inferred from homology"/>
<feature type="domain" description="Methyl-accepting transducer" evidence="5">
    <location>
        <begin position="403"/>
        <end position="639"/>
    </location>
</feature>
<dbReference type="SMART" id="SM00283">
    <property type="entry name" value="MA"/>
    <property type="match status" value="1"/>
</dbReference>
<evidence type="ECO:0000259" key="5">
    <source>
        <dbReference type="PROSITE" id="PS50111"/>
    </source>
</evidence>
<dbReference type="SUPFAM" id="SSF58104">
    <property type="entry name" value="Methyl-accepting chemotaxis protein (MCP) signaling domain"/>
    <property type="match status" value="1"/>
</dbReference>
<evidence type="ECO:0000313" key="8">
    <source>
        <dbReference type="Proteomes" id="UP001200430"/>
    </source>
</evidence>
<evidence type="ECO:0000256" key="4">
    <source>
        <dbReference type="SAM" id="MobiDB-lite"/>
    </source>
</evidence>
<dbReference type="PROSITE" id="PS50111">
    <property type="entry name" value="CHEMOTAXIS_TRANSDUC_2"/>
    <property type="match status" value="1"/>
</dbReference>
<feature type="domain" description="HBM" evidence="6">
    <location>
        <begin position="40"/>
        <end position="305"/>
    </location>
</feature>
<dbReference type="Proteomes" id="UP001200430">
    <property type="component" value="Unassembled WGS sequence"/>
</dbReference>
<name>A0ABS9ENM7_9BACT</name>
<organism evidence="7 8">
    <name type="scientific">Dethiosulfovibrio marinus</name>
    <dbReference type="NCBI Taxonomy" id="133532"/>
    <lineage>
        <taxon>Bacteria</taxon>
        <taxon>Thermotogati</taxon>
        <taxon>Synergistota</taxon>
        <taxon>Synergistia</taxon>
        <taxon>Synergistales</taxon>
        <taxon>Dethiosulfovibrionaceae</taxon>
        <taxon>Dethiosulfovibrio</taxon>
    </lineage>
</organism>
<dbReference type="RefSeq" id="WP_236099490.1">
    <property type="nucleotide sequence ID" value="NZ_JAKGUD010000007.1"/>
</dbReference>
<keyword evidence="1 3" id="KW-0807">Transducer</keyword>
<dbReference type="Pfam" id="PF00015">
    <property type="entry name" value="MCPsignal"/>
    <property type="match status" value="1"/>
</dbReference>
<dbReference type="InterPro" id="IPR004090">
    <property type="entry name" value="Chemotax_Me-accpt_rcpt"/>
</dbReference>
<evidence type="ECO:0000256" key="1">
    <source>
        <dbReference type="ARBA" id="ARBA00023224"/>
    </source>
</evidence>
<reference evidence="7 8" key="1">
    <citation type="submission" date="2022-01" db="EMBL/GenBank/DDBJ databases">
        <title>Dethiosulfovibrio faecalis sp. nov., a novel proteolytic, non-sulfur-reducing bacterium isolated from a marine aquaculture solid waste bioreactor.</title>
        <authorList>
            <person name="Grabowski S."/>
            <person name="Apolinario E."/>
            <person name="Schneider N."/>
            <person name="Marshall C.W."/>
            <person name="Sowers K.R."/>
        </authorList>
    </citation>
    <scope>NUCLEOTIDE SEQUENCE [LARGE SCALE GENOMIC DNA]</scope>
    <source>
        <strain evidence="7 8">DSM 12537</strain>
    </source>
</reference>
<gene>
    <name evidence="7" type="ORF">L2W38_08065</name>
</gene>
<evidence type="ECO:0000256" key="2">
    <source>
        <dbReference type="ARBA" id="ARBA00029447"/>
    </source>
</evidence>
<sequence length="701" mass="77047">MKLLNRMTIKAKLVIAFGFLISAMISVSTVGIDGMAKIARRVKLADDMNRLVKMARQVRVNEKNYIIRQDAASREAVSEEISNIKKQISLSKELFLDENKKANLGKTEVILQHYEKSIFSLIEAIDEKTNSQIKMEESARNALNLAEEIRKRQKEMTAQLMEEFRKNDALFGEDIIFTADMLSEGNDRADVANRLIKLVLQARREEKNFILREDEEFYKNAVSSLENLIGQAKILGESSPDQEIKKLTEGIISASNAYKEALDLYRKSWEKASAQTPILLENARSFVKLAEDLRADEKDATALAEKVTARIFMSIAIASVLFGIVSAWLITSSILKSISEKIKLIEKFSDKDLTVNFRTDSKDELARINVALESMGKAISQSFMHLKEKADRFADMSENMAALSEETAASITEIETSVDRSTELAESNSAGLEEANAGIEEVAGGATNSASSAAKGLEAAEETGHRSREAMNSMKEVSDRMTQLGEHSKLITKTMESVGHSVTGISGFVETIATIADQTNLLALNAAIEAARAGDAGKGFAVVAEEVRKLAEESNQAAQEVGRVIAELKEHSSEAEQAMNRSNDLVQETLGVTEKTREDMEEMLSVAESLQEVVRSVATTAEEQAASSQEMASSIDMITKGTVEMVEAFETIKNSVVETAKASRGFAEDSQEISSGAAEIQSIVGEFRIENQGRELCPVER</sequence>
<evidence type="ECO:0000256" key="3">
    <source>
        <dbReference type="PROSITE-ProRule" id="PRU00284"/>
    </source>
</evidence>
<comment type="similarity">
    <text evidence="2">Belongs to the methyl-accepting chemotaxis (MCP) protein family.</text>
</comment>
<dbReference type="PROSITE" id="PS51753">
    <property type="entry name" value="HBM"/>
    <property type="match status" value="1"/>
</dbReference>
<feature type="compositionally biased region" description="Low complexity" evidence="4">
    <location>
        <begin position="445"/>
        <end position="456"/>
    </location>
</feature>
<dbReference type="PANTHER" id="PTHR32089:SF112">
    <property type="entry name" value="LYSOZYME-LIKE PROTEIN-RELATED"/>
    <property type="match status" value="1"/>
</dbReference>
<dbReference type="PRINTS" id="PR00260">
    <property type="entry name" value="CHEMTRNSDUCR"/>
</dbReference>
<accession>A0ABS9ENM7</accession>
<evidence type="ECO:0000259" key="6">
    <source>
        <dbReference type="PROSITE" id="PS51753"/>
    </source>
</evidence>
<evidence type="ECO:0000313" key="7">
    <source>
        <dbReference type="EMBL" id="MCF4142770.1"/>
    </source>
</evidence>
<dbReference type="InterPro" id="IPR032255">
    <property type="entry name" value="HBM"/>
</dbReference>
<feature type="region of interest" description="Disordered" evidence="4">
    <location>
        <begin position="445"/>
        <end position="476"/>
    </location>
</feature>
<comment type="caution">
    <text evidence="7">The sequence shown here is derived from an EMBL/GenBank/DDBJ whole genome shotgun (WGS) entry which is preliminary data.</text>
</comment>
<dbReference type="Gene3D" id="1.10.287.950">
    <property type="entry name" value="Methyl-accepting chemotaxis protein"/>
    <property type="match status" value="1"/>
</dbReference>
<dbReference type="PANTHER" id="PTHR32089">
    <property type="entry name" value="METHYL-ACCEPTING CHEMOTAXIS PROTEIN MCPB"/>
    <property type="match status" value="1"/>
</dbReference>
<keyword evidence="8" id="KW-1185">Reference proteome</keyword>
<dbReference type="InterPro" id="IPR004089">
    <property type="entry name" value="MCPsignal_dom"/>
</dbReference>
<protein>
    <submittedName>
        <fullName evidence="7">Methyl-accepting chemotaxis protein</fullName>
    </submittedName>
</protein>
<dbReference type="SMART" id="SM01358">
    <property type="entry name" value="HBM"/>
    <property type="match status" value="1"/>
</dbReference>